<protein>
    <submittedName>
        <fullName evidence="1">Uncharacterized protein</fullName>
    </submittedName>
</protein>
<proteinExistence type="predicted"/>
<evidence type="ECO:0000313" key="1">
    <source>
        <dbReference type="EMBL" id="TCU98322.1"/>
    </source>
</evidence>
<gene>
    <name evidence="1" type="ORF">EV686_10519</name>
</gene>
<dbReference type="RefSeq" id="WP_132476995.1">
    <property type="nucleotide sequence ID" value="NZ_JBHRVM010000001.1"/>
</dbReference>
<evidence type="ECO:0000313" key="2">
    <source>
        <dbReference type="Proteomes" id="UP000294692"/>
    </source>
</evidence>
<dbReference type="Proteomes" id="UP000294692">
    <property type="component" value="Unassembled WGS sequence"/>
</dbReference>
<organism evidence="1 2">
    <name type="scientific">Paracandidimonas soli</name>
    <dbReference type="NCBI Taxonomy" id="1917182"/>
    <lineage>
        <taxon>Bacteria</taxon>
        <taxon>Pseudomonadati</taxon>
        <taxon>Pseudomonadota</taxon>
        <taxon>Betaproteobacteria</taxon>
        <taxon>Burkholderiales</taxon>
        <taxon>Alcaligenaceae</taxon>
        <taxon>Paracandidimonas</taxon>
    </lineage>
</organism>
<dbReference type="Pfam" id="PF20126">
    <property type="entry name" value="TumE"/>
    <property type="match status" value="1"/>
</dbReference>
<comment type="caution">
    <text evidence="1">The sequence shown here is derived from an EMBL/GenBank/DDBJ whole genome shotgun (WGS) entry which is preliminary data.</text>
</comment>
<sequence>MKATLLTRFRSVDEHGGVIEMVIWHVPEPVPPTTHGFKYRLVYLRNGRRIVGFDNERGKGDHMHLGSQELPYSFSDLDTLIEDFIAEIEYLKEM</sequence>
<accession>A0A4R3V449</accession>
<reference evidence="1 2" key="1">
    <citation type="submission" date="2019-03" db="EMBL/GenBank/DDBJ databases">
        <title>Genomic Encyclopedia of Type Strains, Phase IV (KMG-IV): sequencing the most valuable type-strain genomes for metagenomic binning, comparative biology and taxonomic classification.</title>
        <authorList>
            <person name="Goeker M."/>
        </authorList>
    </citation>
    <scope>NUCLEOTIDE SEQUENCE [LARGE SCALE GENOMIC DNA]</scope>
    <source>
        <strain evidence="1 2">DSM 100048</strain>
    </source>
</reference>
<name>A0A4R3V449_9BURK</name>
<dbReference type="AlphaFoldDB" id="A0A4R3V449"/>
<keyword evidence="2" id="KW-1185">Reference proteome</keyword>
<dbReference type="InterPro" id="IPR045397">
    <property type="entry name" value="TumE-like"/>
</dbReference>
<dbReference type="OrthoDB" id="7451512at2"/>
<dbReference type="EMBL" id="SMBX01000005">
    <property type="protein sequence ID" value="TCU98322.1"/>
    <property type="molecule type" value="Genomic_DNA"/>
</dbReference>